<keyword evidence="5" id="KW-0812">Transmembrane</keyword>
<dbReference type="PANTHER" id="PTHR42735">
    <property type="match status" value="1"/>
</dbReference>
<comment type="subcellular location">
    <subcellularLocation>
        <location evidence="2">Endoplasmic reticulum membrane</location>
        <topology evidence="2">Single-pass membrane protein</topology>
    </subcellularLocation>
</comment>
<evidence type="ECO:0000256" key="2">
    <source>
        <dbReference type="ARBA" id="ARBA00004389"/>
    </source>
</evidence>
<evidence type="ECO:0000256" key="3">
    <source>
        <dbReference type="ARBA" id="ARBA00004760"/>
    </source>
</evidence>
<dbReference type="GO" id="GO:0030170">
    <property type="term" value="F:pyridoxal phosphate binding"/>
    <property type="evidence" value="ECO:0007669"/>
    <property type="project" value="InterPro"/>
</dbReference>
<keyword evidence="9" id="KW-1133">Transmembrane helix</keyword>
<protein>
    <recommendedName>
        <fullName evidence="14">sphinganine-1-phosphate aldolase</fullName>
        <ecNumber evidence="14">4.1.2.27</ecNumber>
    </recommendedName>
    <alternativeName>
        <fullName evidence="15">Sphingosine-1-phosphate aldolase</fullName>
    </alternativeName>
</protein>
<dbReference type="InterPro" id="IPR015424">
    <property type="entry name" value="PyrdxlP-dep_Trfase"/>
</dbReference>
<dbReference type="EC" id="4.1.2.27" evidence="14"/>
<comment type="caution">
    <text evidence="18">The sequence shown here is derived from an EMBL/GenBank/DDBJ whole genome shotgun (WGS) entry which is preliminary data.</text>
</comment>
<name>A0A6S7GV25_PARCT</name>
<dbReference type="FunFam" id="6.10.140.2150:FF:000001">
    <property type="entry name" value="Sphingosine-1-phosphate lyase 1"/>
    <property type="match status" value="1"/>
</dbReference>
<evidence type="ECO:0000256" key="9">
    <source>
        <dbReference type="ARBA" id="ARBA00022989"/>
    </source>
</evidence>
<keyword evidence="12 17" id="KW-0456">Lyase</keyword>
<evidence type="ECO:0000256" key="6">
    <source>
        <dbReference type="ARBA" id="ARBA00022824"/>
    </source>
</evidence>
<evidence type="ECO:0000313" key="19">
    <source>
        <dbReference type="Proteomes" id="UP001152795"/>
    </source>
</evidence>
<keyword evidence="8" id="KW-0746">Sphingolipid metabolism</keyword>
<gene>
    <name evidence="18" type="ORF">PACLA_8A060811</name>
</gene>
<dbReference type="SUPFAM" id="SSF53383">
    <property type="entry name" value="PLP-dependent transferases"/>
    <property type="match status" value="1"/>
</dbReference>
<dbReference type="InterPro" id="IPR015421">
    <property type="entry name" value="PyrdxlP-dep_Trfase_major"/>
</dbReference>
<dbReference type="InterPro" id="IPR002129">
    <property type="entry name" value="PyrdxlP-dep_de-COase"/>
</dbReference>
<evidence type="ECO:0000256" key="14">
    <source>
        <dbReference type="ARBA" id="ARBA00038965"/>
    </source>
</evidence>
<proteinExistence type="inferred from homology"/>
<evidence type="ECO:0000256" key="7">
    <source>
        <dbReference type="ARBA" id="ARBA00022898"/>
    </source>
</evidence>
<keyword evidence="7 16" id="KW-0663">Pyridoxal phosphate</keyword>
<evidence type="ECO:0000256" key="5">
    <source>
        <dbReference type="ARBA" id="ARBA00022692"/>
    </source>
</evidence>
<comment type="pathway">
    <text evidence="3">Lipid metabolism; sphingolipid metabolism.</text>
</comment>
<evidence type="ECO:0000256" key="4">
    <source>
        <dbReference type="ARBA" id="ARBA00004991"/>
    </source>
</evidence>
<dbReference type="InterPro" id="IPR015422">
    <property type="entry name" value="PyrdxlP-dep_Trfase_small"/>
</dbReference>
<evidence type="ECO:0000256" key="10">
    <source>
        <dbReference type="ARBA" id="ARBA00023098"/>
    </source>
</evidence>
<dbReference type="Gene3D" id="3.90.1150.10">
    <property type="entry name" value="Aspartate Aminotransferase, domain 1"/>
    <property type="match status" value="1"/>
</dbReference>
<evidence type="ECO:0000256" key="15">
    <source>
        <dbReference type="ARBA" id="ARBA00042568"/>
    </source>
</evidence>
<dbReference type="Gene3D" id="6.10.140.2150">
    <property type="match status" value="1"/>
</dbReference>
<sequence>MYVMERRFKRLCIIHSFIQLPDKGMGQQALMKEIDKYEKLGKIDWAAGKVSGTVYHGGKELTDVLTEAYKRFTWSNPLHPDVFPGVRKMEAEIVQMCVGMFNGGPDACGTTTSGGTESLLLACKTYRDWAKEEKGIVKPEIVAPISVHAAFEKAAAYFKMKLILVPVDEKTRKCNLPAMRRAITKNTVLLVGSCPSYPHGIIDPIEEIAKLGKKYNIGVHVDCCLGGFLVPFMKDAGFPLAPFDFSVEGVTSISADTHKYGYAPKRSSVILYRSHELRHHQFFVSTDWTGGIYACPTIPGSRSGGIIAGCWTAMMYMGEEGYVDCTRTIIETRQYIEEGLRKINGIFVYGEPEVSVVGLGSDDFDIFGLGNELIEKGWNLNSLQFPSGIHMCVTMPVTQPGVADQFIKNVKESAEKILKNPQKKTTGGGAIYGMAQQIPDRSMVAELACSYVDSLYMTPKPTQSQTNGHVKQ</sequence>
<dbReference type="EMBL" id="CACRXK020002719">
    <property type="protein sequence ID" value="CAB3995733.1"/>
    <property type="molecule type" value="Genomic_DNA"/>
</dbReference>
<dbReference type="Pfam" id="PF00282">
    <property type="entry name" value="Pyridoxal_deC"/>
    <property type="match status" value="1"/>
</dbReference>
<reference evidence="18" key="1">
    <citation type="submission" date="2020-04" db="EMBL/GenBank/DDBJ databases">
        <authorList>
            <person name="Alioto T."/>
            <person name="Alioto T."/>
            <person name="Gomez Garrido J."/>
        </authorList>
    </citation>
    <scope>NUCLEOTIDE SEQUENCE</scope>
    <source>
        <strain evidence="18">A484AB</strain>
    </source>
</reference>
<keyword evidence="19" id="KW-1185">Reference proteome</keyword>
<dbReference type="GO" id="GO:0005789">
    <property type="term" value="C:endoplasmic reticulum membrane"/>
    <property type="evidence" value="ECO:0007669"/>
    <property type="project" value="UniProtKB-SubCell"/>
</dbReference>
<dbReference type="GO" id="GO:0030149">
    <property type="term" value="P:sphingolipid catabolic process"/>
    <property type="evidence" value="ECO:0007669"/>
    <property type="project" value="TreeGrafter"/>
</dbReference>
<comment type="pathway">
    <text evidence="4">Sphingolipid metabolism.</text>
</comment>
<evidence type="ECO:0000256" key="11">
    <source>
        <dbReference type="ARBA" id="ARBA00023136"/>
    </source>
</evidence>
<evidence type="ECO:0000256" key="1">
    <source>
        <dbReference type="ARBA" id="ARBA00001933"/>
    </source>
</evidence>
<dbReference type="GO" id="GO:0019752">
    <property type="term" value="P:carboxylic acid metabolic process"/>
    <property type="evidence" value="ECO:0007669"/>
    <property type="project" value="InterPro"/>
</dbReference>
<keyword evidence="10" id="KW-0443">Lipid metabolism</keyword>
<accession>A0A6S7GV25</accession>
<evidence type="ECO:0000256" key="16">
    <source>
        <dbReference type="PIRSR" id="PIRSR602129-50"/>
    </source>
</evidence>
<dbReference type="OrthoDB" id="10254570at2759"/>
<dbReference type="GO" id="GO:0008117">
    <property type="term" value="F:sphinganine-1-phosphate aldolase activity"/>
    <property type="evidence" value="ECO:0007669"/>
    <property type="project" value="UniProtKB-EC"/>
</dbReference>
<dbReference type="InterPro" id="IPR050477">
    <property type="entry name" value="GrpII_AminoAcid_Decarb"/>
</dbReference>
<evidence type="ECO:0000256" key="8">
    <source>
        <dbReference type="ARBA" id="ARBA00022919"/>
    </source>
</evidence>
<evidence type="ECO:0000256" key="13">
    <source>
        <dbReference type="ARBA" id="ARBA00038302"/>
    </source>
</evidence>
<dbReference type="FunFam" id="3.40.640.10:FF:000020">
    <property type="entry name" value="sphingosine-1-phosphate lyase 1"/>
    <property type="match status" value="1"/>
</dbReference>
<keyword evidence="11" id="KW-0472">Membrane</keyword>
<dbReference type="Gene3D" id="3.40.640.10">
    <property type="entry name" value="Type I PLP-dependent aspartate aminotransferase-like (Major domain)"/>
    <property type="match status" value="1"/>
</dbReference>
<dbReference type="Proteomes" id="UP001152795">
    <property type="component" value="Unassembled WGS sequence"/>
</dbReference>
<comment type="similarity">
    <text evidence="13">Belongs to the group II decarboxylase family. Sphingosine-1-phosphate lyase subfamily.</text>
</comment>
<dbReference type="AlphaFoldDB" id="A0A6S7GV25"/>
<evidence type="ECO:0000256" key="17">
    <source>
        <dbReference type="RuleBase" id="RU000382"/>
    </source>
</evidence>
<organism evidence="18 19">
    <name type="scientific">Paramuricea clavata</name>
    <name type="common">Red gorgonian</name>
    <name type="synonym">Violescent sea-whip</name>
    <dbReference type="NCBI Taxonomy" id="317549"/>
    <lineage>
        <taxon>Eukaryota</taxon>
        <taxon>Metazoa</taxon>
        <taxon>Cnidaria</taxon>
        <taxon>Anthozoa</taxon>
        <taxon>Octocorallia</taxon>
        <taxon>Malacalcyonacea</taxon>
        <taxon>Plexauridae</taxon>
        <taxon>Paramuricea</taxon>
    </lineage>
</organism>
<feature type="modified residue" description="N6-(pyridoxal phosphate)lysine" evidence="16">
    <location>
        <position position="259"/>
    </location>
</feature>
<evidence type="ECO:0000256" key="12">
    <source>
        <dbReference type="ARBA" id="ARBA00023239"/>
    </source>
</evidence>
<comment type="cofactor">
    <cofactor evidence="1 16 17">
        <name>pyridoxal 5'-phosphate</name>
        <dbReference type="ChEBI" id="CHEBI:597326"/>
    </cofactor>
</comment>
<dbReference type="PANTHER" id="PTHR42735:SF6">
    <property type="entry name" value="SPHINGOSINE-1-PHOSPHATE LYASE 1"/>
    <property type="match status" value="1"/>
</dbReference>
<keyword evidence="6" id="KW-0256">Endoplasmic reticulum</keyword>
<evidence type="ECO:0000313" key="18">
    <source>
        <dbReference type="EMBL" id="CAB3995733.1"/>
    </source>
</evidence>